<dbReference type="PANTHER" id="PTHR30204:SF94">
    <property type="entry name" value="HEAVY METAL-DEPENDENT TRANSCRIPTIONAL REGULATOR HI_0293-RELATED"/>
    <property type="match status" value="1"/>
</dbReference>
<dbReference type="KEGG" id="abae:CL176_09595"/>
<dbReference type="RefSeq" id="WP_118991124.1">
    <property type="nucleotide sequence ID" value="NZ_CP023434.1"/>
</dbReference>
<dbReference type="Pfam" id="PF13411">
    <property type="entry name" value="MerR_1"/>
    <property type="match status" value="1"/>
</dbReference>
<evidence type="ECO:0000256" key="2">
    <source>
        <dbReference type="ARBA" id="ARBA00023125"/>
    </source>
</evidence>
<evidence type="ECO:0000256" key="1">
    <source>
        <dbReference type="ARBA" id="ARBA00023015"/>
    </source>
</evidence>
<keyword evidence="2" id="KW-0238">DNA-binding</keyword>
<accession>A0A347WMC2</accession>
<dbReference type="SUPFAM" id="SSF46955">
    <property type="entry name" value="Putative DNA-binding domain"/>
    <property type="match status" value="1"/>
</dbReference>
<evidence type="ECO:0000259" key="5">
    <source>
        <dbReference type="PROSITE" id="PS50937"/>
    </source>
</evidence>
<dbReference type="Proteomes" id="UP000263232">
    <property type="component" value="Chromosome"/>
</dbReference>
<dbReference type="EMBL" id="CP023434">
    <property type="protein sequence ID" value="AXY26229.1"/>
    <property type="molecule type" value="Genomic_DNA"/>
</dbReference>
<dbReference type="CDD" id="cd00592">
    <property type="entry name" value="HTH_MerR-like"/>
    <property type="match status" value="1"/>
</dbReference>
<keyword evidence="4" id="KW-0175">Coiled coil</keyword>
<evidence type="ECO:0000313" key="7">
    <source>
        <dbReference type="Proteomes" id="UP000263232"/>
    </source>
</evidence>
<keyword evidence="7" id="KW-1185">Reference proteome</keyword>
<protein>
    <submittedName>
        <fullName evidence="6">MerR family transcriptional regulator</fullName>
    </submittedName>
</protein>
<feature type="coiled-coil region" evidence="4">
    <location>
        <begin position="79"/>
        <end position="126"/>
    </location>
</feature>
<dbReference type="AlphaFoldDB" id="A0A347WMC2"/>
<gene>
    <name evidence="6" type="ORF">CL176_09595</name>
</gene>
<keyword evidence="3" id="KW-0804">Transcription</keyword>
<dbReference type="SMART" id="SM00422">
    <property type="entry name" value="HTH_MERR"/>
    <property type="match status" value="1"/>
</dbReference>
<organism evidence="6 7">
    <name type="scientific">Suicoccus acidiformans</name>
    <dbReference type="NCBI Taxonomy" id="2036206"/>
    <lineage>
        <taxon>Bacteria</taxon>
        <taxon>Bacillati</taxon>
        <taxon>Bacillota</taxon>
        <taxon>Bacilli</taxon>
        <taxon>Lactobacillales</taxon>
        <taxon>Aerococcaceae</taxon>
        <taxon>Suicoccus</taxon>
    </lineage>
</organism>
<dbReference type="GO" id="GO:0003677">
    <property type="term" value="F:DNA binding"/>
    <property type="evidence" value="ECO:0007669"/>
    <property type="project" value="UniProtKB-KW"/>
</dbReference>
<sequence>MLRNEIQEKTGLTRKAIEYYEDKGLIKPLKSENGYRDYSDKDLEILNKISLFRKIGLSISEIKECLSSKGSSLSSILRRKEHQLEIEQKRKEVIELIVKKENQNIIESKISLIEREESIYEKLENAFPGYFGQLIFSAYQPFFNETLDKEGKVAYKEFVAYLDSLPSFTLSKEEQEYIEEVSSTYDMKTLKEVNEAKIKAIENSEKWIEENKDIISQYQDYKNSDEYQNSPMKIIQAKLNKYMLDNKYYETAIPLIRKFSKSYDEYYQKLLVANDEYIELNK</sequence>
<name>A0A347WMC2_9LACT</name>
<feature type="domain" description="HTH merR-type" evidence="5">
    <location>
        <begin position="1"/>
        <end position="68"/>
    </location>
</feature>
<dbReference type="Gene3D" id="1.10.1660.10">
    <property type="match status" value="1"/>
</dbReference>
<evidence type="ECO:0000256" key="4">
    <source>
        <dbReference type="SAM" id="Coils"/>
    </source>
</evidence>
<dbReference type="InterPro" id="IPR047057">
    <property type="entry name" value="MerR_fam"/>
</dbReference>
<evidence type="ECO:0000256" key="3">
    <source>
        <dbReference type="ARBA" id="ARBA00023163"/>
    </source>
</evidence>
<dbReference type="GO" id="GO:0003700">
    <property type="term" value="F:DNA-binding transcription factor activity"/>
    <property type="evidence" value="ECO:0007669"/>
    <property type="project" value="InterPro"/>
</dbReference>
<evidence type="ECO:0000313" key="6">
    <source>
        <dbReference type="EMBL" id="AXY26229.1"/>
    </source>
</evidence>
<keyword evidence="1" id="KW-0805">Transcription regulation</keyword>
<dbReference type="OrthoDB" id="9811174at2"/>
<dbReference type="PANTHER" id="PTHR30204">
    <property type="entry name" value="REDOX-CYCLING DRUG-SENSING TRANSCRIPTIONAL ACTIVATOR SOXR"/>
    <property type="match status" value="1"/>
</dbReference>
<dbReference type="InterPro" id="IPR009061">
    <property type="entry name" value="DNA-bd_dom_put_sf"/>
</dbReference>
<reference evidence="6 7" key="1">
    <citation type="submission" date="2017-09" db="EMBL/GenBank/DDBJ databases">
        <title>Complete genome sequence of Oxytococcus suis strain ZY16052.</title>
        <authorList>
            <person name="Li F."/>
        </authorList>
    </citation>
    <scope>NUCLEOTIDE SEQUENCE [LARGE SCALE GENOMIC DNA]</scope>
    <source>
        <strain evidence="6 7">ZY16052</strain>
    </source>
</reference>
<dbReference type="InterPro" id="IPR000551">
    <property type="entry name" value="MerR-type_HTH_dom"/>
</dbReference>
<proteinExistence type="predicted"/>
<dbReference type="PROSITE" id="PS50937">
    <property type="entry name" value="HTH_MERR_2"/>
    <property type="match status" value="1"/>
</dbReference>